<dbReference type="GO" id="GO:0016020">
    <property type="term" value="C:membrane"/>
    <property type="evidence" value="ECO:0007669"/>
    <property type="project" value="UniProtKB-SubCell"/>
</dbReference>
<keyword evidence="9" id="KW-0325">Glycoprotein</keyword>
<protein>
    <recommendedName>
        <fullName evidence="12">Protein kinase domain-containing protein</fullName>
    </recommendedName>
</protein>
<dbReference type="Pfam" id="PF13855">
    <property type="entry name" value="LRR_8"/>
    <property type="match status" value="1"/>
</dbReference>
<evidence type="ECO:0000313" key="13">
    <source>
        <dbReference type="EMBL" id="KAG5555573.1"/>
    </source>
</evidence>
<keyword evidence="2" id="KW-0433">Leucine-rich repeat</keyword>
<feature type="region of interest" description="Disordered" evidence="10">
    <location>
        <begin position="292"/>
        <end position="317"/>
    </location>
</feature>
<proteinExistence type="predicted"/>
<dbReference type="InterPro" id="IPR011009">
    <property type="entry name" value="Kinase-like_dom_sf"/>
</dbReference>
<dbReference type="GO" id="GO:0005524">
    <property type="term" value="F:ATP binding"/>
    <property type="evidence" value="ECO:0007669"/>
    <property type="project" value="InterPro"/>
</dbReference>
<evidence type="ECO:0000256" key="2">
    <source>
        <dbReference type="ARBA" id="ARBA00022614"/>
    </source>
</evidence>
<dbReference type="InterPro" id="IPR001611">
    <property type="entry name" value="Leu-rich_rpt"/>
</dbReference>
<dbReference type="Gene3D" id="3.30.200.20">
    <property type="entry name" value="Phosphorylase Kinase, domain 1"/>
    <property type="match status" value="1"/>
</dbReference>
<dbReference type="GO" id="GO:0004672">
    <property type="term" value="F:protein kinase activity"/>
    <property type="evidence" value="ECO:0007669"/>
    <property type="project" value="InterPro"/>
</dbReference>
<evidence type="ECO:0000256" key="10">
    <source>
        <dbReference type="SAM" id="MobiDB-lite"/>
    </source>
</evidence>
<dbReference type="InterPro" id="IPR000719">
    <property type="entry name" value="Prot_kinase_dom"/>
</dbReference>
<dbReference type="PANTHER" id="PTHR48007:SF56">
    <property type="entry name" value="LOW QUALITY PROTEIN: PROTEIN STRUBBELIG-RECEPTOR FAMILY 2"/>
    <property type="match status" value="1"/>
</dbReference>
<feature type="compositionally biased region" description="Polar residues" evidence="10">
    <location>
        <begin position="292"/>
        <end position="303"/>
    </location>
</feature>
<keyword evidence="4" id="KW-0732">Signal</keyword>
<feature type="transmembrane region" description="Helical" evidence="11">
    <location>
        <begin position="27"/>
        <end position="46"/>
    </location>
</feature>
<reference evidence="13" key="1">
    <citation type="submission" date="2020-08" db="EMBL/GenBank/DDBJ databases">
        <title>Plant Genome Project.</title>
        <authorList>
            <person name="Zhang R.-G."/>
        </authorList>
    </citation>
    <scope>NUCLEOTIDE SEQUENCE</scope>
    <source>
        <strain evidence="13">WSP0</strain>
        <tissue evidence="13">Leaf</tissue>
    </source>
</reference>
<dbReference type="PANTHER" id="PTHR48007">
    <property type="entry name" value="LEUCINE-RICH REPEAT RECEPTOR-LIKE PROTEIN KINASE PXC1"/>
    <property type="match status" value="1"/>
</dbReference>
<feature type="domain" description="Protein kinase" evidence="12">
    <location>
        <begin position="440"/>
        <end position="720"/>
    </location>
</feature>
<organism evidence="13 14">
    <name type="scientific">Rhododendron griersonianum</name>
    <dbReference type="NCBI Taxonomy" id="479676"/>
    <lineage>
        <taxon>Eukaryota</taxon>
        <taxon>Viridiplantae</taxon>
        <taxon>Streptophyta</taxon>
        <taxon>Embryophyta</taxon>
        <taxon>Tracheophyta</taxon>
        <taxon>Spermatophyta</taxon>
        <taxon>Magnoliopsida</taxon>
        <taxon>eudicotyledons</taxon>
        <taxon>Gunneridae</taxon>
        <taxon>Pentapetalae</taxon>
        <taxon>asterids</taxon>
        <taxon>Ericales</taxon>
        <taxon>Ericaceae</taxon>
        <taxon>Ericoideae</taxon>
        <taxon>Rhodoreae</taxon>
        <taxon>Rhododendron</taxon>
    </lineage>
</organism>
<evidence type="ECO:0000256" key="1">
    <source>
        <dbReference type="ARBA" id="ARBA00004167"/>
    </source>
</evidence>
<dbReference type="Proteomes" id="UP000823749">
    <property type="component" value="Chromosome 3"/>
</dbReference>
<dbReference type="Gene3D" id="1.10.510.10">
    <property type="entry name" value="Transferase(Phosphotransferase) domain 1"/>
    <property type="match status" value="1"/>
</dbReference>
<evidence type="ECO:0000256" key="7">
    <source>
        <dbReference type="ARBA" id="ARBA00023136"/>
    </source>
</evidence>
<keyword evidence="14" id="KW-1185">Reference proteome</keyword>
<dbReference type="FunFam" id="3.80.10.10:FF:000062">
    <property type="entry name" value="protein STRUBBELIG-RECEPTOR FAMILY 3"/>
    <property type="match status" value="1"/>
</dbReference>
<evidence type="ECO:0000259" key="12">
    <source>
        <dbReference type="PROSITE" id="PS50011"/>
    </source>
</evidence>
<keyword evidence="6 11" id="KW-1133">Transmembrane helix</keyword>
<dbReference type="SUPFAM" id="SSF52058">
    <property type="entry name" value="L domain-like"/>
    <property type="match status" value="1"/>
</dbReference>
<evidence type="ECO:0000256" key="11">
    <source>
        <dbReference type="SAM" id="Phobius"/>
    </source>
</evidence>
<evidence type="ECO:0000256" key="4">
    <source>
        <dbReference type="ARBA" id="ARBA00022729"/>
    </source>
</evidence>
<dbReference type="AlphaFoldDB" id="A0AAV6KU72"/>
<feature type="transmembrane region" description="Helical" evidence="11">
    <location>
        <begin position="324"/>
        <end position="344"/>
    </location>
</feature>
<evidence type="ECO:0000256" key="8">
    <source>
        <dbReference type="ARBA" id="ARBA00023170"/>
    </source>
</evidence>
<comment type="caution">
    <text evidence="13">The sequence shown here is derived from an EMBL/GenBank/DDBJ whole genome shotgun (WGS) entry which is preliminary data.</text>
</comment>
<comment type="subcellular location">
    <subcellularLocation>
        <location evidence="1">Membrane</location>
        <topology evidence="1">Single-pass membrane protein</topology>
    </subcellularLocation>
</comment>
<dbReference type="Pfam" id="PF08263">
    <property type="entry name" value="LRRNT_2"/>
    <property type="match status" value="1"/>
</dbReference>
<evidence type="ECO:0000256" key="9">
    <source>
        <dbReference type="ARBA" id="ARBA00023180"/>
    </source>
</evidence>
<keyword evidence="8" id="KW-0675">Receptor</keyword>
<dbReference type="Gene3D" id="3.80.10.10">
    <property type="entry name" value="Ribonuclease Inhibitor"/>
    <property type="match status" value="1"/>
</dbReference>
<evidence type="ECO:0000256" key="5">
    <source>
        <dbReference type="ARBA" id="ARBA00022737"/>
    </source>
</evidence>
<dbReference type="InterPro" id="IPR046959">
    <property type="entry name" value="PRK1-6/SRF4-like"/>
</dbReference>
<sequence>MHFCVSFQGNTGCSNVYRRMYIGRVKMAKLCVWLYLSVMAMFAVLVPEASARTDYLDVLALQDLYTSLNRPPQLKGWRLGDADPCEESWTGVSCFGSSVIHIELRGLELTGNLGFHLTDLLSLKQLDASFNNISGEIPSNLPFNATHINLACNNFTANIPSSLTSMRNLRHLNLSHNSLSGPIGNVFDGLLNLREMDLSNNNFNGDLPSSFGTLMNLHRLFLQNNGFTGSVILLSGLPLTDLDIRDNHFSGLIPNQFQRILNLWLDGNSLKAGGNDPPWDFPLLNVTVGQSVKSPPTTESSAIERNPSHKAGGHKKKGLGPGGLAFTLGGVTLMATCAALIIVIRMHRFRAKKRLRVEICGDCSNHSLPISSTIEHSSGAQESPRTSGIMYLPVLAPRRVPPNRTTKDRMSRRSFSKKRKIPISAKVYTMAELQSATNGLSEENFLGEGSLGSVYKAELPNGQILALKNINTVVLSHNEEEQFLDVIWNAARLRHPNIVTLLGYCLEHGQHLLVYEYVRNLTLDDALHSDAYMTLSWGQRLRIALGVARALDYLHSTCMPPVPHSNLKAANILLDEELMPRLSDCGLAVLRPLTSNSVKLKASEMAITNTGYVAPERIQNGFDSVKGDIYAFGVLLLELLTGKRPFDGFRPRGEQSLVKWASSRLHDNESLENMVDPNMNKLLSSRALSRFADIVSLCVQAEKEFRPPMAEIVESLSSLIDKVGTGETSAADNNEGDPFNKSFRSTRTRFFSSPVSY</sequence>
<keyword evidence="5" id="KW-0677">Repeat</keyword>
<dbReference type="Pfam" id="PF00069">
    <property type="entry name" value="Pkinase"/>
    <property type="match status" value="1"/>
</dbReference>
<accession>A0AAV6KU72</accession>
<dbReference type="FunFam" id="3.30.200.20:FF:000125">
    <property type="entry name" value="Protein STRUBBELIG-RECEPTOR FAMILY 8"/>
    <property type="match status" value="1"/>
</dbReference>
<keyword evidence="7 11" id="KW-0472">Membrane</keyword>
<dbReference type="InterPro" id="IPR013210">
    <property type="entry name" value="LRR_N_plant-typ"/>
</dbReference>
<gene>
    <name evidence="13" type="ORF">RHGRI_006277</name>
</gene>
<dbReference type="InterPro" id="IPR032675">
    <property type="entry name" value="LRR_dom_sf"/>
</dbReference>
<keyword evidence="3 11" id="KW-0812">Transmembrane</keyword>
<dbReference type="Pfam" id="PF00560">
    <property type="entry name" value="LRR_1"/>
    <property type="match status" value="2"/>
</dbReference>
<dbReference type="EMBL" id="JACTNZ010000003">
    <property type="protein sequence ID" value="KAG5555573.1"/>
    <property type="molecule type" value="Genomic_DNA"/>
</dbReference>
<dbReference type="SUPFAM" id="SSF56112">
    <property type="entry name" value="Protein kinase-like (PK-like)"/>
    <property type="match status" value="1"/>
</dbReference>
<evidence type="ECO:0000256" key="6">
    <source>
        <dbReference type="ARBA" id="ARBA00022989"/>
    </source>
</evidence>
<name>A0AAV6KU72_9ERIC</name>
<evidence type="ECO:0000313" key="14">
    <source>
        <dbReference type="Proteomes" id="UP000823749"/>
    </source>
</evidence>
<dbReference type="PROSITE" id="PS50011">
    <property type="entry name" value="PROTEIN_KINASE_DOM"/>
    <property type="match status" value="1"/>
</dbReference>
<dbReference type="FunFam" id="1.10.510.10:FF:000479">
    <property type="entry name" value="Leucine-rich repeat receptor-like protein kinase"/>
    <property type="match status" value="1"/>
</dbReference>
<evidence type="ECO:0000256" key="3">
    <source>
        <dbReference type="ARBA" id="ARBA00022692"/>
    </source>
</evidence>